<dbReference type="SUPFAM" id="SSF90123">
    <property type="entry name" value="ABC transporter transmembrane region"/>
    <property type="match status" value="1"/>
</dbReference>
<dbReference type="GeneID" id="41598901"/>
<dbReference type="RefSeq" id="WP_148701706.1">
    <property type="nucleotide sequence ID" value="NZ_CP007174.1"/>
</dbReference>
<dbReference type="Pfam" id="PF00664">
    <property type="entry name" value="ABC_membrane"/>
    <property type="match status" value="1"/>
</dbReference>
<evidence type="ECO:0000256" key="7">
    <source>
        <dbReference type="ARBA" id="ARBA00022989"/>
    </source>
</evidence>
<proteinExistence type="predicted"/>
<dbReference type="AlphaFoldDB" id="A0A075MVL6"/>
<dbReference type="Gene3D" id="1.20.1560.10">
    <property type="entry name" value="ABC transporter type 1, transmembrane domain"/>
    <property type="match status" value="1"/>
</dbReference>
<dbReference type="InterPro" id="IPR039421">
    <property type="entry name" value="Type_1_exporter"/>
</dbReference>
<evidence type="ECO:0000256" key="5">
    <source>
        <dbReference type="ARBA" id="ARBA00022741"/>
    </source>
</evidence>
<dbReference type="STRING" id="1459636.NTE_03246"/>
<comment type="subcellular location">
    <subcellularLocation>
        <location evidence="1">Cell membrane</location>
        <topology evidence="1">Multi-pass membrane protein</topology>
    </subcellularLocation>
</comment>
<dbReference type="EMBL" id="CP007174">
    <property type="protein sequence ID" value="AIF85275.1"/>
    <property type="molecule type" value="Genomic_DNA"/>
</dbReference>
<evidence type="ECO:0000256" key="4">
    <source>
        <dbReference type="ARBA" id="ARBA00022692"/>
    </source>
</evidence>
<evidence type="ECO:0000256" key="2">
    <source>
        <dbReference type="ARBA" id="ARBA00022448"/>
    </source>
</evidence>
<keyword evidence="13" id="KW-1185">Reference proteome</keyword>
<evidence type="ECO:0000259" key="11">
    <source>
        <dbReference type="PROSITE" id="PS50929"/>
    </source>
</evidence>
<keyword evidence="4 9" id="KW-0812">Transmembrane</keyword>
<dbReference type="PROSITE" id="PS50929">
    <property type="entry name" value="ABC_TM1F"/>
    <property type="match status" value="1"/>
</dbReference>
<evidence type="ECO:0000259" key="10">
    <source>
        <dbReference type="PROSITE" id="PS50893"/>
    </source>
</evidence>
<feature type="domain" description="ABC transporter" evidence="10">
    <location>
        <begin position="382"/>
        <end position="638"/>
    </location>
</feature>
<dbReference type="GO" id="GO:0015421">
    <property type="term" value="F:ABC-type oligopeptide transporter activity"/>
    <property type="evidence" value="ECO:0007669"/>
    <property type="project" value="TreeGrafter"/>
</dbReference>
<dbReference type="Proteomes" id="UP000028194">
    <property type="component" value="Chromosome"/>
</dbReference>
<dbReference type="InterPro" id="IPR011527">
    <property type="entry name" value="ABC1_TM_dom"/>
</dbReference>
<feature type="transmembrane region" description="Helical" evidence="9">
    <location>
        <begin position="102"/>
        <end position="122"/>
    </location>
</feature>
<dbReference type="OrthoDB" id="24644at2157"/>
<dbReference type="InterPro" id="IPR003439">
    <property type="entry name" value="ABC_transporter-like_ATP-bd"/>
</dbReference>
<dbReference type="GO" id="GO:0016887">
    <property type="term" value="F:ATP hydrolysis activity"/>
    <property type="evidence" value="ECO:0007669"/>
    <property type="project" value="InterPro"/>
</dbReference>
<organism evidence="12 13">
    <name type="scientific">Candidatus Nitrososphaera evergladensis SR1</name>
    <dbReference type="NCBI Taxonomy" id="1459636"/>
    <lineage>
        <taxon>Archaea</taxon>
        <taxon>Nitrososphaerota</taxon>
        <taxon>Nitrososphaeria</taxon>
        <taxon>Nitrososphaerales</taxon>
        <taxon>Nitrososphaeraceae</taxon>
        <taxon>Nitrososphaera</taxon>
    </lineage>
</organism>
<keyword evidence="8 9" id="KW-0472">Membrane</keyword>
<accession>A0A075MVL6</accession>
<feature type="transmembrane region" description="Helical" evidence="9">
    <location>
        <begin position="51"/>
        <end position="70"/>
    </location>
</feature>
<evidence type="ECO:0000256" key="9">
    <source>
        <dbReference type="SAM" id="Phobius"/>
    </source>
</evidence>
<dbReference type="SUPFAM" id="SSF52540">
    <property type="entry name" value="P-loop containing nucleoside triphosphate hydrolases"/>
    <property type="match status" value="1"/>
</dbReference>
<dbReference type="SMART" id="SM00382">
    <property type="entry name" value="AAA"/>
    <property type="match status" value="1"/>
</dbReference>
<dbReference type="FunFam" id="3.40.50.300:FF:000221">
    <property type="entry name" value="Multidrug ABC transporter ATP-binding protein"/>
    <property type="match status" value="1"/>
</dbReference>
<dbReference type="PROSITE" id="PS50893">
    <property type="entry name" value="ABC_TRANSPORTER_2"/>
    <property type="match status" value="1"/>
</dbReference>
<evidence type="ECO:0000256" key="6">
    <source>
        <dbReference type="ARBA" id="ARBA00022840"/>
    </source>
</evidence>
<evidence type="ECO:0000256" key="3">
    <source>
        <dbReference type="ARBA" id="ARBA00022475"/>
    </source>
</evidence>
<dbReference type="Gene3D" id="3.40.50.300">
    <property type="entry name" value="P-loop containing nucleotide triphosphate hydrolases"/>
    <property type="match status" value="1"/>
</dbReference>
<dbReference type="InterPro" id="IPR027417">
    <property type="entry name" value="P-loop_NTPase"/>
</dbReference>
<evidence type="ECO:0000256" key="8">
    <source>
        <dbReference type="ARBA" id="ARBA00023136"/>
    </source>
</evidence>
<keyword evidence="5" id="KW-0547">Nucleotide-binding</keyword>
<keyword evidence="7 9" id="KW-1133">Transmembrane helix</keyword>
<feature type="transmembrane region" description="Helical" evidence="9">
    <location>
        <begin position="285"/>
        <end position="306"/>
    </location>
</feature>
<dbReference type="PANTHER" id="PTHR43394">
    <property type="entry name" value="ATP-DEPENDENT PERMEASE MDL1, MITOCHONDRIAL"/>
    <property type="match status" value="1"/>
</dbReference>
<keyword evidence="6" id="KW-0067">ATP-binding</keyword>
<dbReference type="InterPro" id="IPR003593">
    <property type="entry name" value="AAA+_ATPase"/>
</dbReference>
<sequence>MMMARMTMTIFRLRRRRAATTTSVENAHQKEPSISAARYVLTHLKKDRLRLIWAVFWSVVFVIIPMQVPILTGTLIDGIHHTAHPRIYGMIDLSSLTPQETVTYAVIGLMVVAGLYGTAAYFRTTSIAKVSRHFVSEIRKTLIQKLEVLSLDIHSKYGSGELLNRALLDTQSLRTFIESSFIKTVVRVVQMSYPILLLFLLDPFLAAIALSVLPAQWLIVSRLQKKLHRTSRRAKKSRARLTTVIKETLDGIETVQTSTAESRSFEKVSSLAEKIESNQVQTQKYVGMITGVVWAFTSFGLALIWWQGGLRVLDGHMTVGNLIQCSGLSLFIYQPYRSFTKAINDYQKGIVAAERIQEILETPSSIQESPDATHLDIQHGSIEFRNVAFSYSLSSSSNSSSSSAAPVHQEEQQRYDQEVLRGIDLKIPAHSLTAIVGRSGSGKSTLLKLVSRLYDPSSGQVLIDDQDIKKIKLDSLRSQIAVVPQTPFIFSGTISENIKLAKPDATDEELRQACESADCLHFILKQKKGFETRLGQGGISLSGGQAQRIAIARALIRRPVILLLDEPSSALDSESESAIMATLYNLKSTITIILVGHHLKAISKADRLVVMNDGKIVQDGTHTELISSQGLYNMLYVEKS</sequence>
<evidence type="ECO:0000256" key="1">
    <source>
        <dbReference type="ARBA" id="ARBA00004651"/>
    </source>
</evidence>
<gene>
    <name evidence="12" type="ORF">NTE_03246</name>
</gene>
<dbReference type="PANTHER" id="PTHR43394:SF1">
    <property type="entry name" value="ATP-BINDING CASSETTE SUB-FAMILY B MEMBER 10, MITOCHONDRIAL"/>
    <property type="match status" value="1"/>
</dbReference>
<keyword evidence="2" id="KW-0813">Transport</keyword>
<dbReference type="CDD" id="cd07346">
    <property type="entry name" value="ABC_6TM_exporters"/>
    <property type="match status" value="1"/>
</dbReference>
<feature type="domain" description="ABC transmembrane type-1" evidence="11">
    <location>
        <begin position="52"/>
        <end position="348"/>
    </location>
</feature>
<keyword evidence="12" id="KW-0378">Hydrolase</keyword>
<dbReference type="KEGG" id="nev:NTE_03246"/>
<dbReference type="EC" id="3.6.3.-" evidence="12"/>
<evidence type="ECO:0000313" key="12">
    <source>
        <dbReference type="EMBL" id="AIF85275.1"/>
    </source>
</evidence>
<dbReference type="InterPro" id="IPR017871">
    <property type="entry name" value="ABC_transporter-like_CS"/>
</dbReference>
<name>A0A075MVL6_9ARCH</name>
<dbReference type="GO" id="GO:0005524">
    <property type="term" value="F:ATP binding"/>
    <property type="evidence" value="ECO:0007669"/>
    <property type="project" value="UniProtKB-KW"/>
</dbReference>
<dbReference type="PROSITE" id="PS00211">
    <property type="entry name" value="ABC_TRANSPORTER_1"/>
    <property type="match status" value="1"/>
</dbReference>
<dbReference type="InterPro" id="IPR036640">
    <property type="entry name" value="ABC1_TM_sf"/>
</dbReference>
<reference evidence="12 13" key="1">
    <citation type="journal article" date="2014" name="PLoS ONE">
        <title>Genome Sequence of Candidatus Nitrososphaera evergladensis from Group I.1b Enriched from Everglades Soil Reveals Novel Genomic Features of the Ammonia-Oxidizing Archaea.</title>
        <authorList>
            <person name="Zhalnina K.V."/>
            <person name="Dias R."/>
            <person name="Leonard M.T."/>
            <person name="Dorr de Quadros P."/>
            <person name="Camargo F.A."/>
            <person name="Drew J.C."/>
            <person name="Farmerie W.G."/>
            <person name="Daroub S.H."/>
            <person name="Triplett E.W."/>
        </authorList>
    </citation>
    <scope>NUCLEOTIDE SEQUENCE [LARGE SCALE GENOMIC DNA]</scope>
    <source>
        <strain evidence="12 13">SR1</strain>
    </source>
</reference>
<dbReference type="HOGENOM" id="CLU_000604_84_1_2"/>
<dbReference type="Pfam" id="PF00005">
    <property type="entry name" value="ABC_tran"/>
    <property type="match status" value="1"/>
</dbReference>
<evidence type="ECO:0000313" key="13">
    <source>
        <dbReference type="Proteomes" id="UP000028194"/>
    </source>
</evidence>
<dbReference type="GO" id="GO:0005886">
    <property type="term" value="C:plasma membrane"/>
    <property type="evidence" value="ECO:0007669"/>
    <property type="project" value="UniProtKB-SubCell"/>
</dbReference>
<dbReference type="eggNOG" id="arCOG02841">
    <property type="taxonomic scope" value="Archaea"/>
</dbReference>
<keyword evidence="3" id="KW-1003">Cell membrane</keyword>
<protein>
    <submittedName>
        <fullName evidence="12">ABC-type multidrug transport system, ATPase and permease component</fullName>
        <ecNumber evidence="12">3.6.3.-</ecNumber>
    </submittedName>
</protein>